<dbReference type="Proteomes" id="UP001055149">
    <property type="component" value="Unassembled WGS sequence"/>
</dbReference>
<keyword evidence="2 4" id="KW-0808">Transferase</keyword>
<keyword evidence="5" id="KW-1185">Reference proteome</keyword>
<dbReference type="PANTHER" id="PTHR13778">
    <property type="entry name" value="GLYCOSYLTRANSFERASE 8 DOMAIN-CONTAINING PROTEIN"/>
    <property type="match status" value="1"/>
</dbReference>
<comment type="caution">
    <text evidence="4">The sequence shown here is derived from an EMBL/GenBank/DDBJ whole genome shotgun (WGS) entry which is preliminary data.</text>
</comment>
<dbReference type="EMBL" id="BQXH01000012">
    <property type="protein sequence ID" value="GKS81694.1"/>
    <property type="molecule type" value="Genomic_DNA"/>
</dbReference>
<protein>
    <submittedName>
        <fullName evidence="4">Glycosyl transferase</fullName>
    </submittedName>
</protein>
<dbReference type="GO" id="GO:0016740">
    <property type="term" value="F:transferase activity"/>
    <property type="evidence" value="ECO:0007669"/>
    <property type="project" value="UniProtKB-KW"/>
</dbReference>
<evidence type="ECO:0000256" key="1">
    <source>
        <dbReference type="ARBA" id="ARBA00022676"/>
    </source>
</evidence>
<sequence>MNLLFAVNDGFVDQMLTVVYSILQNSQPDWVRVYVIQEQPLEQTEKIEQFCQNKQVEYVPLVVTGNEFADAKVTGRYPQTIYYRLLAHKYLPETLDKILYLDADLLCINDITPLYETNLDGYLYAACSHSGLTNVTDVVNKVRLGNEEADAYYNSGVLLMNLTEIRRRVDPKDIFAFIENNKFNLLLPDQDILNGLYGHEILALPDELWNFDARKNHLYEARSMGEWDLNWIISHTGILHFCGRDKPWKTGYFGRYAALYRHYAHQALKFWEEPVVEAASLSEEGQS</sequence>
<evidence type="ECO:0000256" key="3">
    <source>
        <dbReference type="ARBA" id="ARBA00022723"/>
    </source>
</evidence>
<keyword evidence="3" id="KW-0479">Metal-binding</keyword>
<dbReference type="InterPro" id="IPR002495">
    <property type="entry name" value="Glyco_trans_8"/>
</dbReference>
<keyword evidence="1" id="KW-0328">Glycosyltransferase</keyword>
<dbReference type="Pfam" id="PF01501">
    <property type="entry name" value="Glyco_transf_8"/>
    <property type="match status" value="1"/>
</dbReference>
<name>A0ABQ5JI49_9LACO</name>
<gene>
    <name evidence="4" type="ORF">LPAF129_13800</name>
</gene>
<dbReference type="PANTHER" id="PTHR13778:SF47">
    <property type="entry name" value="LIPOPOLYSACCHARIDE 1,3-GALACTOSYLTRANSFERASE"/>
    <property type="match status" value="1"/>
</dbReference>
<evidence type="ECO:0000313" key="5">
    <source>
        <dbReference type="Proteomes" id="UP001055149"/>
    </source>
</evidence>
<dbReference type="Gene3D" id="3.90.550.10">
    <property type="entry name" value="Spore Coat Polysaccharide Biosynthesis Protein SpsA, Chain A"/>
    <property type="match status" value="1"/>
</dbReference>
<dbReference type="SUPFAM" id="SSF53448">
    <property type="entry name" value="Nucleotide-diphospho-sugar transferases"/>
    <property type="match status" value="1"/>
</dbReference>
<evidence type="ECO:0000256" key="2">
    <source>
        <dbReference type="ARBA" id="ARBA00022679"/>
    </source>
</evidence>
<dbReference type="InterPro" id="IPR029044">
    <property type="entry name" value="Nucleotide-diphossugar_trans"/>
</dbReference>
<proteinExistence type="predicted"/>
<dbReference type="RefSeq" id="WP_244055442.1">
    <property type="nucleotide sequence ID" value="NZ_BQXH01000012.1"/>
</dbReference>
<accession>A0ABQ5JI49</accession>
<dbReference type="InterPro" id="IPR050748">
    <property type="entry name" value="Glycosyltrans_8_dom-fam"/>
</dbReference>
<dbReference type="CDD" id="cd04194">
    <property type="entry name" value="GT8_A4GalT_like"/>
    <property type="match status" value="1"/>
</dbReference>
<evidence type="ECO:0000313" key="4">
    <source>
        <dbReference type="EMBL" id="GKS81694.1"/>
    </source>
</evidence>
<organism evidence="4 5">
    <name type="scientific">Ligilactobacillus pabuli</name>
    <dbReference type="NCBI Taxonomy" id="2886039"/>
    <lineage>
        <taxon>Bacteria</taxon>
        <taxon>Bacillati</taxon>
        <taxon>Bacillota</taxon>
        <taxon>Bacilli</taxon>
        <taxon>Lactobacillales</taxon>
        <taxon>Lactobacillaceae</taxon>
        <taxon>Ligilactobacillus</taxon>
    </lineage>
</organism>
<reference evidence="4" key="1">
    <citation type="journal article" date="2022" name="Int. J. Syst. Evol. Microbiol.">
        <title>A novel species of lactic acid bacteria, Ligilactobacillus pabuli sp. nov., isolated from alfalfa silage.</title>
        <authorList>
            <person name="Tohno M."/>
            <person name="Tanizawa Y."/>
            <person name="Sawada H."/>
            <person name="Sakamoto M."/>
            <person name="Ohkuma M."/>
            <person name="Kobayashi H."/>
        </authorList>
    </citation>
    <scope>NUCLEOTIDE SEQUENCE</scope>
    <source>
        <strain evidence="4">AF129</strain>
    </source>
</reference>